<dbReference type="PANTHER" id="PTHR45875">
    <property type="entry name" value="METHYLTRANSFERASE N6AMT1"/>
    <property type="match status" value="1"/>
</dbReference>
<dbReference type="CDD" id="cd02440">
    <property type="entry name" value="AdoMet_MTases"/>
    <property type="match status" value="1"/>
</dbReference>
<name>A0A2D6M1U4_9ARCH</name>
<evidence type="ECO:0000313" key="6">
    <source>
        <dbReference type="EMBL" id="MAG22380.1"/>
    </source>
</evidence>
<evidence type="ECO:0000256" key="3">
    <source>
        <dbReference type="ARBA" id="ARBA00022679"/>
    </source>
</evidence>
<feature type="domain" description="Methyltransferase small" evidence="5">
    <location>
        <begin position="25"/>
        <end position="150"/>
    </location>
</feature>
<dbReference type="Pfam" id="PF05175">
    <property type="entry name" value="MTS"/>
    <property type="match status" value="1"/>
</dbReference>
<dbReference type="GO" id="GO:0003676">
    <property type="term" value="F:nucleic acid binding"/>
    <property type="evidence" value="ECO:0007669"/>
    <property type="project" value="InterPro"/>
</dbReference>
<keyword evidence="2" id="KW-0489">Methyltransferase</keyword>
<gene>
    <name evidence="6" type="ORF">CL943_03715</name>
</gene>
<evidence type="ECO:0000256" key="4">
    <source>
        <dbReference type="ARBA" id="ARBA00022691"/>
    </source>
</evidence>
<dbReference type="PROSITE" id="PS00092">
    <property type="entry name" value="N6_MTASE"/>
    <property type="match status" value="1"/>
</dbReference>
<keyword evidence="4" id="KW-0949">S-adenosyl-L-methionine</keyword>
<dbReference type="InterPro" id="IPR002052">
    <property type="entry name" value="DNA_methylase_N6_adenine_CS"/>
</dbReference>
<dbReference type="GO" id="GO:0035657">
    <property type="term" value="C:eRF1 methyltransferase complex"/>
    <property type="evidence" value="ECO:0007669"/>
    <property type="project" value="TreeGrafter"/>
</dbReference>
<dbReference type="Gene3D" id="3.40.50.150">
    <property type="entry name" value="Vaccinia Virus protein VP39"/>
    <property type="match status" value="1"/>
</dbReference>
<accession>A0A2D6M1U4</accession>
<proteinExistence type="inferred from homology"/>
<dbReference type="NCBIfam" id="NF011529">
    <property type="entry name" value="PRK14968.1-3"/>
    <property type="match status" value="1"/>
</dbReference>
<dbReference type="PANTHER" id="PTHR45875:SF1">
    <property type="entry name" value="METHYLTRANSFERASE N6AMT1"/>
    <property type="match status" value="1"/>
</dbReference>
<comment type="caution">
    <text evidence="6">The sequence shown here is derived from an EMBL/GenBank/DDBJ whole genome shotgun (WGS) entry which is preliminary data.</text>
</comment>
<dbReference type="GO" id="GO:0008276">
    <property type="term" value="F:protein methyltransferase activity"/>
    <property type="evidence" value="ECO:0007669"/>
    <property type="project" value="TreeGrafter"/>
</dbReference>
<dbReference type="InterPro" id="IPR007848">
    <property type="entry name" value="Small_mtfrase_dom"/>
</dbReference>
<dbReference type="GO" id="GO:0032259">
    <property type="term" value="P:methylation"/>
    <property type="evidence" value="ECO:0007669"/>
    <property type="project" value="UniProtKB-KW"/>
</dbReference>
<dbReference type="InterPro" id="IPR052190">
    <property type="entry name" value="Euk-Arch_PrmC-MTase"/>
</dbReference>
<dbReference type="SUPFAM" id="SSF53335">
    <property type="entry name" value="S-adenosyl-L-methionine-dependent methyltransferases"/>
    <property type="match status" value="1"/>
</dbReference>
<dbReference type="InterPro" id="IPR004557">
    <property type="entry name" value="PrmC-related"/>
</dbReference>
<evidence type="ECO:0000256" key="1">
    <source>
        <dbReference type="ARBA" id="ARBA00006149"/>
    </source>
</evidence>
<dbReference type="Proteomes" id="UP000226592">
    <property type="component" value="Unassembled WGS sequence"/>
</dbReference>
<evidence type="ECO:0000256" key="2">
    <source>
        <dbReference type="ARBA" id="ARBA00022603"/>
    </source>
</evidence>
<comment type="similarity">
    <text evidence="1">Belongs to the eukaryotic/archaeal PrmC-related family.</text>
</comment>
<dbReference type="AlphaFoldDB" id="A0A2D6M1U4"/>
<organism evidence="6 7">
    <name type="scientific">Candidatus Iainarchaeum sp</name>
    <dbReference type="NCBI Taxonomy" id="3101447"/>
    <lineage>
        <taxon>Archaea</taxon>
        <taxon>Candidatus Iainarchaeota</taxon>
        <taxon>Candidatus Iainarchaeia</taxon>
        <taxon>Candidatus Iainarchaeales</taxon>
        <taxon>Candidatus Iainarchaeaceae</taxon>
        <taxon>Candidatus Iainarchaeum</taxon>
    </lineage>
</organism>
<reference evidence="7" key="1">
    <citation type="submission" date="2017-09" db="EMBL/GenBank/DDBJ databases">
        <title>The Reconstruction of 2,631 Draft Metagenome-Assembled Genomes from the Global Oceans.</title>
        <authorList>
            <person name="Tully B.J."/>
            <person name="Graham E.D."/>
            <person name="Heidelberg J.F."/>
        </authorList>
    </citation>
    <scope>NUCLEOTIDE SEQUENCE [LARGE SCALE GENOMIC DNA]</scope>
</reference>
<dbReference type="InterPro" id="IPR029063">
    <property type="entry name" value="SAM-dependent_MTases_sf"/>
</dbReference>
<sequence length="194" mass="21843">MKQANLSNVSTSGFPSVYAPREDSFLLEETVEVKANDFVLDLGCGSGIQGISAALKGAKKVLSVDINKEALECTAKNAKLLGVGERIETRESNLFENIKEQFDCIIFNPPYVPSKEKKWKDTDGGKQGREVLDLFLEQFPEHLREQGTCFFLQSSLNSEAESSKKLCFFDLSFSVIARRKLFFEEIMVFKCFNQ</sequence>
<dbReference type="EMBL" id="NZBU01000012">
    <property type="protein sequence ID" value="MAG22380.1"/>
    <property type="molecule type" value="Genomic_DNA"/>
</dbReference>
<evidence type="ECO:0000259" key="5">
    <source>
        <dbReference type="Pfam" id="PF05175"/>
    </source>
</evidence>
<dbReference type="NCBIfam" id="TIGR00537">
    <property type="entry name" value="hemK_rel_arch"/>
    <property type="match status" value="1"/>
</dbReference>
<evidence type="ECO:0000313" key="7">
    <source>
        <dbReference type="Proteomes" id="UP000226592"/>
    </source>
</evidence>
<dbReference type="GO" id="GO:0008757">
    <property type="term" value="F:S-adenosylmethionine-dependent methyltransferase activity"/>
    <property type="evidence" value="ECO:0007669"/>
    <property type="project" value="TreeGrafter"/>
</dbReference>
<protein>
    <recommendedName>
        <fullName evidence="5">Methyltransferase small domain-containing protein</fullName>
    </recommendedName>
</protein>
<keyword evidence="3" id="KW-0808">Transferase</keyword>